<accession>A0A212FF30</accession>
<proteinExistence type="predicted"/>
<dbReference type="InParanoid" id="A0A212FF30"/>
<dbReference type="STRING" id="278856.A0A212FF30"/>
<dbReference type="EMBL" id="AGBW02008873">
    <property type="protein sequence ID" value="OWR52313.1"/>
    <property type="molecule type" value="Genomic_DNA"/>
</dbReference>
<organism evidence="2 3">
    <name type="scientific">Danaus plexippus plexippus</name>
    <dbReference type="NCBI Taxonomy" id="278856"/>
    <lineage>
        <taxon>Eukaryota</taxon>
        <taxon>Metazoa</taxon>
        <taxon>Ecdysozoa</taxon>
        <taxon>Arthropoda</taxon>
        <taxon>Hexapoda</taxon>
        <taxon>Insecta</taxon>
        <taxon>Pterygota</taxon>
        <taxon>Neoptera</taxon>
        <taxon>Endopterygota</taxon>
        <taxon>Lepidoptera</taxon>
        <taxon>Glossata</taxon>
        <taxon>Ditrysia</taxon>
        <taxon>Papilionoidea</taxon>
        <taxon>Nymphalidae</taxon>
        <taxon>Danainae</taxon>
        <taxon>Danaini</taxon>
        <taxon>Danaina</taxon>
        <taxon>Danaus</taxon>
        <taxon>Danaus</taxon>
    </lineage>
</organism>
<keyword evidence="3" id="KW-1185">Reference proteome</keyword>
<dbReference type="AlphaFoldDB" id="A0A212FF30"/>
<feature type="signal peptide" evidence="1">
    <location>
        <begin position="1"/>
        <end position="19"/>
    </location>
</feature>
<evidence type="ECO:0000313" key="3">
    <source>
        <dbReference type="Proteomes" id="UP000007151"/>
    </source>
</evidence>
<name>A0A212FF30_DANPL</name>
<dbReference type="Proteomes" id="UP000007151">
    <property type="component" value="Unassembled WGS sequence"/>
</dbReference>
<evidence type="ECO:0000256" key="1">
    <source>
        <dbReference type="SAM" id="SignalP"/>
    </source>
</evidence>
<reference evidence="2 3" key="1">
    <citation type="journal article" date="2011" name="Cell">
        <title>The monarch butterfly genome yields insights into long-distance migration.</title>
        <authorList>
            <person name="Zhan S."/>
            <person name="Merlin C."/>
            <person name="Boore J.L."/>
            <person name="Reppert S.M."/>
        </authorList>
    </citation>
    <scope>NUCLEOTIDE SEQUENCE [LARGE SCALE GENOMIC DNA]</scope>
    <source>
        <strain evidence="2">F-2</strain>
    </source>
</reference>
<evidence type="ECO:0000313" key="2">
    <source>
        <dbReference type="EMBL" id="OWR52313.1"/>
    </source>
</evidence>
<comment type="caution">
    <text evidence="2">The sequence shown here is derived from an EMBL/GenBank/DDBJ whole genome shotgun (WGS) entry which is preliminary data.</text>
</comment>
<dbReference type="eggNOG" id="ENOG502TBY9">
    <property type="taxonomic scope" value="Eukaryota"/>
</dbReference>
<gene>
    <name evidence="2" type="ORF">KGM_213099</name>
</gene>
<sequence>MHPILLPIILLTTVTLSSSNVLPILAINKFDAESPIEDQNTDNTFKHQVNPDIVYKVFIGTPKDNLPKKSQLSRLKTFDNDIDQILSIFEDIDNDENSEGFRKEQWHNYPRQLDRLNKNINEQSQKLPDDIDIEKWKTAKKSDEVDENNHEDILERYDSGILDGPLFILKIRLAYLTNNMNQKNDKKYLPSDILLNLLNRKNEDTNDLGEYNSVSPNEVASVTKAKRKEIPREDPQFAEKVLTENKAIKKRIFSLWSRLQSLSHRGHELQHRRHLYAFYGLPEDGGGTLTAETRATFMRPPGSPLRWG</sequence>
<feature type="chain" id="PRO_5011119472" evidence="1">
    <location>
        <begin position="20"/>
        <end position="308"/>
    </location>
</feature>
<keyword evidence="1" id="KW-0732">Signal</keyword>
<dbReference type="KEGG" id="dpl:KGM_213099"/>
<protein>
    <submittedName>
        <fullName evidence="2">Uncharacterized protein</fullName>
    </submittedName>
</protein>